<feature type="coiled-coil region" evidence="1">
    <location>
        <begin position="241"/>
        <end position="296"/>
    </location>
</feature>
<protein>
    <submittedName>
        <fullName evidence="3">Uncharacterized protein</fullName>
    </submittedName>
</protein>
<comment type="caution">
    <text evidence="3">The sequence shown here is derived from an EMBL/GenBank/DDBJ whole genome shotgun (WGS) entry which is preliminary data.</text>
</comment>
<evidence type="ECO:0000313" key="4">
    <source>
        <dbReference type="Proteomes" id="UP000585474"/>
    </source>
</evidence>
<name>A0A7J0F060_9ERIC</name>
<feature type="region of interest" description="Disordered" evidence="2">
    <location>
        <begin position="47"/>
        <end position="66"/>
    </location>
</feature>
<sequence>MRPSKTMTKGYPSNVKGWKRRFFFISEDNWEFSPSISREEGVLRVPRSWGTPGPFGSSSSSSSKSDAWSGLWLSLELRSDAMSMRLNLKKLAKRMEGSKDASSAVRSSLAAKGITIGEKCPRDEMLGVVPSKKGKSTSDAKGKGTTSPPEAKKKAMWKFITPPNKEDDKAVSIVAVGRGTSANPVAPFGPKATMLRSSAMAEKLLESVIPPFDKEKLWSDLSSPVVVAKKRDKVTLQQGWAASLEGEMDLAQNLAMELDKQLAEFKVQEQQNAEELTKAKDDREAIVEKLAKLEVVVTKLRSNEPHSKRLAIEEFKSLDDSK</sequence>
<evidence type="ECO:0000256" key="1">
    <source>
        <dbReference type="SAM" id="Coils"/>
    </source>
</evidence>
<proteinExistence type="predicted"/>
<dbReference type="AlphaFoldDB" id="A0A7J0F060"/>
<dbReference type="Proteomes" id="UP000585474">
    <property type="component" value="Unassembled WGS sequence"/>
</dbReference>
<keyword evidence="4" id="KW-1185">Reference proteome</keyword>
<evidence type="ECO:0000256" key="2">
    <source>
        <dbReference type="SAM" id="MobiDB-lite"/>
    </source>
</evidence>
<keyword evidence="1" id="KW-0175">Coiled coil</keyword>
<reference evidence="3 4" key="1">
    <citation type="submission" date="2019-07" db="EMBL/GenBank/DDBJ databases">
        <title>De Novo Assembly of kiwifruit Actinidia rufa.</title>
        <authorList>
            <person name="Sugita-Konishi S."/>
            <person name="Sato K."/>
            <person name="Mori E."/>
            <person name="Abe Y."/>
            <person name="Kisaki G."/>
            <person name="Hamano K."/>
            <person name="Suezawa K."/>
            <person name="Otani M."/>
            <person name="Fukuda T."/>
            <person name="Manabe T."/>
            <person name="Gomi K."/>
            <person name="Tabuchi M."/>
            <person name="Akimitsu K."/>
            <person name="Kataoka I."/>
        </authorList>
    </citation>
    <scope>NUCLEOTIDE SEQUENCE [LARGE SCALE GENOMIC DNA]</scope>
    <source>
        <strain evidence="4">cv. Fuchu</strain>
    </source>
</reference>
<feature type="region of interest" description="Disordered" evidence="2">
    <location>
        <begin position="122"/>
        <end position="153"/>
    </location>
</feature>
<dbReference type="EMBL" id="BJWL01000007">
    <property type="protein sequence ID" value="GFY91569.1"/>
    <property type="molecule type" value="Genomic_DNA"/>
</dbReference>
<organism evidence="3 4">
    <name type="scientific">Actinidia rufa</name>
    <dbReference type="NCBI Taxonomy" id="165716"/>
    <lineage>
        <taxon>Eukaryota</taxon>
        <taxon>Viridiplantae</taxon>
        <taxon>Streptophyta</taxon>
        <taxon>Embryophyta</taxon>
        <taxon>Tracheophyta</taxon>
        <taxon>Spermatophyta</taxon>
        <taxon>Magnoliopsida</taxon>
        <taxon>eudicotyledons</taxon>
        <taxon>Gunneridae</taxon>
        <taxon>Pentapetalae</taxon>
        <taxon>asterids</taxon>
        <taxon>Ericales</taxon>
        <taxon>Actinidiaceae</taxon>
        <taxon>Actinidia</taxon>
    </lineage>
</organism>
<accession>A0A7J0F060</accession>
<gene>
    <name evidence="3" type="ORF">Acr_07g0017650</name>
</gene>
<evidence type="ECO:0000313" key="3">
    <source>
        <dbReference type="EMBL" id="GFY91569.1"/>
    </source>
</evidence>